<feature type="region of interest" description="Disordered" evidence="1">
    <location>
        <begin position="38"/>
        <end position="128"/>
    </location>
</feature>
<accession>A0A165DSW5</accession>
<protein>
    <submittedName>
        <fullName evidence="3">Uncharacterized protein</fullName>
    </submittedName>
</protein>
<gene>
    <name evidence="3" type="ORF">CALCODRAFT_486303</name>
</gene>
<dbReference type="Proteomes" id="UP000076842">
    <property type="component" value="Unassembled WGS sequence"/>
</dbReference>
<feature type="chain" id="PRO_5007856794" evidence="2">
    <location>
        <begin position="21"/>
        <end position="220"/>
    </location>
</feature>
<sequence length="220" mass="22937">MPSTKQIALFLTLAASSVLAVPLQVQIPGATNAVATTDASTAQPAPEAAPVPATPATPSTASGKHGHGRHSKHGNLRHGRHGRQSKHAHRHGRHGRHGMKRVHKHKHAAAASPAAGSAPASPAPVSPALSARSWSSFENTVENDYNKAQPYVQTAGNVIAGAAQVANDLAPYLKDRQSMDEEDLDERDLASVGKTVKKDLKAAVPYVKAAAKIAKVVGKD</sequence>
<reference evidence="3 4" key="1">
    <citation type="journal article" date="2016" name="Mol. Biol. Evol.">
        <title>Comparative Genomics of Early-Diverging Mushroom-Forming Fungi Provides Insights into the Origins of Lignocellulose Decay Capabilities.</title>
        <authorList>
            <person name="Nagy L.G."/>
            <person name="Riley R."/>
            <person name="Tritt A."/>
            <person name="Adam C."/>
            <person name="Daum C."/>
            <person name="Floudas D."/>
            <person name="Sun H."/>
            <person name="Yadav J.S."/>
            <person name="Pangilinan J."/>
            <person name="Larsson K.H."/>
            <person name="Matsuura K."/>
            <person name="Barry K."/>
            <person name="Labutti K."/>
            <person name="Kuo R."/>
            <person name="Ohm R.A."/>
            <person name="Bhattacharya S.S."/>
            <person name="Shirouzu T."/>
            <person name="Yoshinaga Y."/>
            <person name="Martin F.M."/>
            <person name="Grigoriev I.V."/>
            <person name="Hibbett D.S."/>
        </authorList>
    </citation>
    <scope>NUCLEOTIDE SEQUENCE [LARGE SCALE GENOMIC DNA]</scope>
    <source>
        <strain evidence="3 4">HHB12733</strain>
    </source>
</reference>
<evidence type="ECO:0000313" key="3">
    <source>
        <dbReference type="EMBL" id="KZT53470.1"/>
    </source>
</evidence>
<evidence type="ECO:0000313" key="4">
    <source>
        <dbReference type="Proteomes" id="UP000076842"/>
    </source>
</evidence>
<dbReference type="EMBL" id="KV424036">
    <property type="protein sequence ID" value="KZT53470.1"/>
    <property type="molecule type" value="Genomic_DNA"/>
</dbReference>
<feature type="non-terminal residue" evidence="3">
    <location>
        <position position="220"/>
    </location>
</feature>
<dbReference type="InParanoid" id="A0A165DSW5"/>
<keyword evidence="2" id="KW-0732">Signal</keyword>
<feature type="compositionally biased region" description="Basic residues" evidence="1">
    <location>
        <begin position="64"/>
        <end position="108"/>
    </location>
</feature>
<feature type="compositionally biased region" description="Low complexity" evidence="1">
    <location>
        <begin position="109"/>
        <end position="120"/>
    </location>
</feature>
<keyword evidence="4" id="KW-1185">Reference proteome</keyword>
<dbReference type="AlphaFoldDB" id="A0A165DSW5"/>
<evidence type="ECO:0000256" key="1">
    <source>
        <dbReference type="SAM" id="MobiDB-lite"/>
    </source>
</evidence>
<proteinExistence type="predicted"/>
<dbReference type="STRING" id="1353952.A0A165DSW5"/>
<feature type="signal peptide" evidence="2">
    <location>
        <begin position="1"/>
        <end position="20"/>
    </location>
</feature>
<evidence type="ECO:0000256" key="2">
    <source>
        <dbReference type="SAM" id="SignalP"/>
    </source>
</evidence>
<name>A0A165DSW5_9BASI</name>
<organism evidence="3 4">
    <name type="scientific">Calocera cornea HHB12733</name>
    <dbReference type="NCBI Taxonomy" id="1353952"/>
    <lineage>
        <taxon>Eukaryota</taxon>
        <taxon>Fungi</taxon>
        <taxon>Dikarya</taxon>
        <taxon>Basidiomycota</taxon>
        <taxon>Agaricomycotina</taxon>
        <taxon>Dacrymycetes</taxon>
        <taxon>Dacrymycetales</taxon>
        <taxon>Dacrymycetaceae</taxon>
        <taxon>Calocera</taxon>
    </lineage>
</organism>